<dbReference type="Pfam" id="PF00639">
    <property type="entry name" value="Rotamase"/>
    <property type="match status" value="1"/>
</dbReference>
<keyword evidence="5 11" id="KW-0732">Signal</keyword>
<comment type="similarity">
    <text evidence="3 11">Belongs to the PrsA family.</text>
</comment>
<evidence type="ECO:0000256" key="5">
    <source>
        <dbReference type="ARBA" id="ARBA00022729"/>
    </source>
</evidence>
<keyword evidence="10 11" id="KW-0449">Lipoprotein</keyword>
<feature type="domain" description="PpiC" evidence="13">
    <location>
        <begin position="139"/>
        <end position="229"/>
    </location>
</feature>
<evidence type="ECO:0000313" key="15">
    <source>
        <dbReference type="Proteomes" id="UP000823486"/>
    </source>
</evidence>
<keyword evidence="9 11" id="KW-0413">Isomerase</keyword>
<evidence type="ECO:0000256" key="2">
    <source>
        <dbReference type="ARBA" id="ARBA00004193"/>
    </source>
</evidence>
<dbReference type="PROSITE" id="PS50198">
    <property type="entry name" value="PPIC_PPIASE_2"/>
    <property type="match status" value="1"/>
</dbReference>
<dbReference type="Gene3D" id="3.10.50.40">
    <property type="match status" value="1"/>
</dbReference>
<accession>A0ABS2QLK2</accession>
<proteinExistence type="inferred from homology"/>
<evidence type="ECO:0000256" key="9">
    <source>
        <dbReference type="ARBA" id="ARBA00023235"/>
    </source>
</evidence>
<dbReference type="PANTHER" id="PTHR47245:SF1">
    <property type="entry name" value="FOLDASE PROTEIN PRSA"/>
    <property type="match status" value="1"/>
</dbReference>
<keyword evidence="15" id="KW-1185">Reference proteome</keyword>
<keyword evidence="4 11" id="KW-1003">Cell membrane</keyword>
<evidence type="ECO:0000256" key="3">
    <source>
        <dbReference type="ARBA" id="ARBA00006071"/>
    </source>
</evidence>
<reference evidence="14 15" key="1">
    <citation type="submission" date="2021-01" db="EMBL/GenBank/DDBJ databases">
        <title>Genomic Encyclopedia of Type Strains, Phase IV (KMG-IV): sequencing the most valuable type-strain genomes for metagenomic binning, comparative biology and taxonomic classification.</title>
        <authorList>
            <person name="Goeker M."/>
        </authorList>
    </citation>
    <scope>NUCLEOTIDE SEQUENCE [LARGE SCALE GENOMIC DNA]</scope>
    <source>
        <strain evidence="14 15">DSM 105482</strain>
    </source>
</reference>
<dbReference type="InterPro" id="IPR050245">
    <property type="entry name" value="PrsA_foldase"/>
</dbReference>
<dbReference type="RefSeq" id="WP_204545579.1">
    <property type="nucleotide sequence ID" value="NZ_JAFBFI010000017.1"/>
</dbReference>
<dbReference type="SUPFAM" id="SSF109998">
    <property type="entry name" value="Triger factor/SurA peptide-binding domain-like"/>
    <property type="match status" value="1"/>
</dbReference>
<dbReference type="PANTHER" id="PTHR47245">
    <property type="entry name" value="PEPTIDYLPROLYL ISOMERASE"/>
    <property type="match status" value="1"/>
</dbReference>
<dbReference type="HAMAP" id="MF_01145">
    <property type="entry name" value="Foldase_PrsA"/>
    <property type="match status" value="1"/>
</dbReference>
<dbReference type="PROSITE" id="PS01096">
    <property type="entry name" value="PPIC_PPIASE_1"/>
    <property type="match status" value="1"/>
</dbReference>
<organism evidence="14 15">
    <name type="scientific">Peribacillus deserti</name>
    <dbReference type="NCBI Taxonomy" id="673318"/>
    <lineage>
        <taxon>Bacteria</taxon>
        <taxon>Bacillati</taxon>
        <taxon>Bacillota</taxon>
        <taxon>Bacilli</taxon>
        <taxon>Bacillales</taxon>
        <taxon>Bacillaceae</taxon>
        <taxon>Peribacillus</taxon>
    </lineage>
</organism>
<dbReference type="InterPro" id="IPR023059">
    <property type="entry name" value="Foldase_PrsA"/>
</dbReference>
<evidence type="ECO:0000313" key="14">
    <source>
        <dbReference type="EMBL" id="MBM7694048.1"/>
    </source>
</evidence>
<evidence type="ECO:0000259" key="13">
    <source>
        <dbReference type="PROSITE" id="PS50198"/>
    </source>
</evidence>
<dbReference type="InterPro" id="IPR046357">
    <property type="entry name" value="PPIase_dom_sf"/>
</dbReference>
<keyword evidence="7 11" id="KW-0472">Membrane</keyword>
<evidence type="ECO:0000256" key="4">
    <source>
        <dbReference type="ARBA" id="ARBA00022475"/>
    </source>
</evidence>
<feature type="signal peptide" evidence="12">
    <location>
        <begin position="1"/>
        <end position="21"/>
    </location>
</feature>
<evidence type="ECO:0000256" key="10">
    <source>
        <dbReference type="ARBA" id="ARBA00023288"/>
    </source>
</evidence>
<dbReference type="InterPro" id="IPR027304">
    <property type="entry name" value="Trigger_fact/SurA_dom_sf"/>
</dbReference>
<sequence>MKKWALSIAVTAGLLGLTACNNNGGGSDAVVETKAGDVTKDELYNSMKTRYGNKALQELVYEKVLTEKYKVSNKEVNEKVDKVKAELGPQFAMALQQYGYKDEADLKRSFKIGLLQERAAIKDVKATDKEIKDAYDNFTPEIKARHILVQDEKTAAEVKQKLDKGEKFEDLAKKYSKDPGSAEKGGDLGWFGPGKMVPEFEAAAYKLNKDQISNPVKTEHGYHIIQLTDKKEKESLDKMKKELEYQVKVSKLTPEIVQKAMDRELKAAKVEIKDKDLKKALDAAPAETPQ</sequence>
<comment type="function">
    <text evidence="11">Plays a major role in protein secretion by helping the post-translocational extracellular folding of several secreted proteins.</text>
</comment>
<dbReference type="InterPro" id="IPR000297">
    <property type="entry name" value="PPIase_PpiC"/>
</dbReference>
<comment type="caution">
    <text evidence="14">The sequence shown here is derived from an EMBL/GenBank/DDBJ whole genome shotgun (WGS) entry which is preliminary data.</text>
</comment>
<evidence type="ECO:0000256" key="11">
    <source>
        <dbReference type="HAMAP-Rule" id="MF_01145"/>
    </source>
</evidence>
<feature type="chain" id="PRO_5046345987" description="Foldase protein PrsA" evidence="12">
    <location>
        <begin position="22"/>
        <end position="290"/>
    </location>
</feature>
<evidence type="ECO:0000256" key="7">
    <source>
        <dbReference type="ARBA" id="ARBA00023136"/>
    </source>
</evidence>
<keyword evidence="6 11" id="KW-0697">Rotamase</keyword>
<dbReference type="GO" id="GO:0003755">
    <property type="term" value="F:peptidyl-prolyl cis-trans isomerase activity"/>
    <property type="evidence" value="ECO:0007669"/>
    <property type="project" value="UniProtKB-EC"/>
</dbReference>
<dbReference type="Proteomes" id="UP000823486">
    <property type="component" value="Unassembled WGS sequence"/>
</dbReference>
<dbReference type="SUPFAM" id="SSF54534">
    <property type="entry name" value="FKBP-like"/>
    <property type="match status" value="1"/>
</dbReference>
<evidence type="ECO:0000256" key="12">
    <source>
        <dbReference type="SAM" id="SignalP"/>
    </source>
</evidence>
<dbReference type="EMBL" id="JAFBFI010000017">
    <property type="protein sequence ID" value="MBM7694048.1"/>
    <property type="molecule type" value="Genomic_DNA"/>
</dbReference>
<name>A0ABS2QLK2_9BACI</name>
<comment type="catalytic activity">
    <reaction evidence="1 11">
        <text>[protein]-peptidylproline (omega=180) = [protein]-peptidylproline (omega=0)</text>
        <dbReference type="Rhea" id="RHEA:16237"/>
        <dbReference type="Rhea" id="RHEA-COMP:10747"/>
        <dbReference type="Rhea" id="RHEA-COMP:10748"/>
        <dbReference type="ChEBI" id="CHEBI:83833"/>
        <dbReference type="ChEBI" id="CHEBI:83834"/>
        <dbReference type="EC" id="5.2.1.8"/>
    </reaction>
</comment>
<evidence type="ECO:0000256" key="1">
    <source>
        <dbReference type="ARBA" id="ARBA00000971"/>
    </source>
</evidence>
<dbReference type="PROSITE" id="PS51257">
    <property type="entry name" value="PROKAR_LIPOPROTEIN"/>
    <property type="match status" value="1"/>
</dbReference>
<protein>
    <recommendedName>
        <fullName evidence="11">Foldase protein PrsA</fullName>
        <ecNumber evidence="11">5.2.1.8</ecNumber>
    </recommendedName>
</protein>
<gene>
    <name evidence="11" type="primary">prsA</name>
    <name evidence="14" type="ORF">JOC77_003492</name>
</gene>
<keyword evidence="8 11" id="KW-0564">Palmitate</keyword>
<comment type="subcellular location">
    <subcellularLocation>
        <location evidence="2 11">Cell membrane</location>
        <topology evidence="2 11">Lipid-anchor</topology>
    </subcellularLocation>
</comment>
<dbReference type="EC" id="5.2.1.8" evidence="11"/>
<evidence type="ECO:0000256" key="8">
    <source>
        <dbReference type="ARBA" id="ARBA00023139"/>
    </source>
</evidence>
<dbReference type="InterPro" id="IPR023058">
    <property type="entry name" value="PPIase_PpiC_CS"/>
</dbReference>
<evidence type="ECO:0000256" key="6">
    <source>
        <dbReference type="ARBA" id="ARBA00023110"/>
    </source>
</evidence>